<dbReference type="EMBL" id="JAWDGP010001105">
    <property type="protein sequence ID" value="KAK3794592.1"/>
    <property type="molecule type" value="Genomic_DNA"/>
</dbReference>
<evidence type="ECO:0000313" key="1">
    <source>
        <dbReference type="EMBL" id="KAK3794592.1"/>
    </source>
</evidence>
<protein>
    <submittedName>
        <fullName evidence="1">Uncharacterized protein</fullName>
    </submittedName>
</protein>
<accession>A0AAE1AXD6</accession>
<reference evidence="1" key="1">
    <citation type="journal article" date="2023" name="G3 (Bethesda)">
        <title>A reference genome for the long-term kleptoplast-retaining sea slug Elysia crispata morphotype clarki.</title>
        <authorList>
            <person name="Eastman K.E."/>
            <person name="Pendleton A.L."/>
            <person name="Shaikh M.A."/>
            <person name="Suttiyut T."/>
            <person name="Ogas R."/>
            <person name="Tomko P."/>
            <person name="Gavelis G."/>
            <person name="Widhalm J.R."/>
            <person name="Wisecaver J.H."/>
        </authorList>
    </citation>
    <scope>NUCLEOTIDE SEQUENCE</scope>
    <source>
        <strain evidence="1">ECLA1</strain>
    </source>
</reference>
<organism evidence="1 2">
    <name type="scientific">Elysia crispata</name>
    <name type="common">lettuce slug</name>
    <dbReference type="NCBI Taxonomy" id="231223"/>
    <lineage>
        <taxon>Eukaryota</taxon>
        <taxon>Metazoa</taxon>
        <taxon>Spiralia</taxon>
        <taxon>Lophotrochozoa</taxon>
        <taxon>Mollusca</taxon>
        <taxon>Gastropoda</taxon>
        <taxon>Heterobranchia</taxon>
        <taxon>Euthyneura</taxon>
        <taxon>Panpulmonata</taxon>
        <taxon>Sacoglossa</taxon>
        <taxon>Placobranchoidea</taxon>
        <taxon>Plakobranchidae</taxon>
        <taxon>Elysia</taxon>
    </lineage>
</organism>
<sequence length="80" mass="9267">MGEVKERKGEIMFFKYSTNEKIAMASINPCVVIHPDHRTSRSAYIGAVSEIFNRVHAISSFLRDRLWAKEQDCENSRSIY</sequence>
<proteinExistence type="predicted"/>
<comment type="caution">
    <text evidence="1">The sequence shown here is derived from an EMBL/GenBank/DDBJ whole genome shotgun (WGS) entry which is preliminary data.</text>
</comment>
<dbReference type="AlphaFoldDB" id="A0AAE1AXD6"/>
<name>A0AAE1AXD6_9GAST</name>
<dbReference type="Proteomes" id="UP001283361">
    <property type="component" value="Unassembled WGS sequence"/>
</dbReference>
<evidence type="ECO:0000313" key="2">
    <source>
        <dbReference type="Proteomes" id="UP001283361"/>
    </source>
</evidence>
<keyword evidence="2" id="KW-1185">Reference proteome</keyword>
<gene>
    <name evidence="1" type="ORF">RRG08_003740</name>
</gene>